<gene>
    <name evidence="1" type="ORF">OF897_04355</name>
</gene>
<reference evidence="1" key="1">
    <citation type="submission" date="2022-10" db="EMBL/GenBank/DDBJ databases">
        <title>Chryseobacterium sp. nov., a novel bacterial species.</title>
        <authorList>
            <person name="Cao Y."/>
        </authorList>
    </citation>
    <scope>NUCLEOTIDE SEQUENCE</scope>
    <source>
        <strain evidence="1">CCTCC AB2015118</strain>
    </source>
</reference>
<dbReference type="Proteomes" id="UP001073122">
    <property type="component" value="Unassembled WGS sequence"/>
</dbReference>
<dbReference type="RefSeq" id="WP_267264473.1">
    <property type="nucleotide sequence ID" value="NZ_JAOVZW010000003.1"/>
</dbReference>
<accession>A0ABT3XM06</accession>
<evidence type="ECO:0000313" key="1">
    <source>
        <dbReference type="EMBL" id="MCX8523154.1"/>
    </source>
</evidence>
<dbReference type="EMBL" id="JAOVZW010000003">
    <property type="protein sequence ID" value="MCX8523154.1"/>
    <property type="molecule type" value="Genomic_DNA"/>
</dbReference>
<keyword evidence="2" id="KW-1185">Reference proteome</keyword>
<evidence type="ECO:0000313" key="2">
    <source>
        <dbReference type="Proteomes" id="UP001073122"/>
    </source>
</evidence>
<proteinExistence type="predicted"/>
<protein>
    <submittedName>
        <fullName evidence="1">S1 RNA-binding domain-containing protein</fullName>
    </submittedName>
</protein>
<organism evidence="1 2">
    <name type="scientific">Chryseobacterium formosus</name>
    <dbReference type="NCBI Taxonomy" id="1537363"/>
    <lineage>
        <taxon>Bacteria</taxon>
        <taxon>Pseudomonadati</taxon>
        <taxon>Bacteroidota</taxon>
        <taxon>Flavobacteriia</taxon>
        <taxon>Flavobacteriales</taxon>
        <taxon>Weeksellaceae</taxon>
        <taxon>Chryseobacterium group</taxon>
        <taxon>Chryseobacterium</taxon>
    </lineage>
</organism>
<sequence>MDSEHKHKVISSFNLPNLGIIVEFSDVEFGFKKGMVLKSVSSKLYWEVQSRIINSSNEKRFDGETETVCHYNIREVGHLKNRNELLNSFQYNIKPIGHNEKPNSGDFLVFTVTVAVRVIYKVIDIYDDYLLLDTNNGDTGVLHKKYVSKKVQIGDYVRHCEHKIHDLVDEFGNFIYRE</sequence>
<name>A0ABT3XM06_9FLAO</name>
<comment type="caution">
    <text evidence="1">The sequence shown here is derived from an EMBL/GenBank/DDBJ whole genome shotgun (WGS) entry which is preliminary data.</text>
</comment>